<dbReference type="Pfam" id="PF04916">
    <property type="entry name" value="Phospholip_B"/>
    <property type="match status" value="1"/>
</dbReference>
<dbReference type="InterPro" id="IPR007000">
    <property type="entry name" value="PLipase_B-like"/>
</dbReference>
<dbReference type="EC" id="3.1.1.-" evidence="7"/>
<evidence type="ECO:0000313" key="9">
    <source>
        <dbReference type="Proteomes" id="UP000887567"/>
    </source>
</evidence>
<dbReference type="PANTHER" id="PTHR12370:SF1">
    <property type="entry name" value="PHOSPHOLIPASE B-LIKE 1"/>
    <property type="match status" value="1"/>
</dbReference>
<keyword evidence="4 7" id="KW-0442">Lipid degradation</keyword>
<evidence type="ECO:0000256" key="3">
    <source>
        <dbReference type="ARBA" id="ARBA00022801"/>
    </source>
</evidence>
<dbReference type="GeneID" id="110242485"/>
<evidence type="ECO:0000256" key="7">
    <source>
        <dbReference type="RuleBase" id="RU364138"/>
    </source>
</evidence>
<evidence type="ECO:0000256" key="4">
    <source>
        <dbReference type="ARBA" id="ARBA00022963"/>
    </source>
</evidence>
<keyword evidence="6" id="KW-0325">Glycoprotein</keyword>
<comment type="function">
    <text evidence="7">Putative phospholipase.</text>
</comment>
<dbReference type="EnsemblMetazoa" id="XM_021048478.2">
    <property type="protein sequence ID" value="XP_020904137.1"/>
    <property type="gene ID" value="LOC110242485"/>
</dbReference>
<keyword evidence="5 7" id="KW-0443">Lipid metabolism</keyword>
<dbReference type="OrthoDB" id="419508at2759"/>
<accession>A0A913XGP7</accession>
<dbReference type="AlphaFoldDB" id="A0A913XGP7"/>
<dbReference type="RefSeq" id="XP_020904137.1">
    <property type="nucleotide sequence ID" value="XM_021048478.2"/>
</dbReference>
<dbReference type="GO" id="GO:0004620">
    <property type="term" value="F:phospholipase activity"/>
    <property type="evidence" value="ECO:0007669"/>
    <property type="project" value="InterPro"/>
</dbReference>
<keyword evidence="3 7" id="KW-0378">Hydrolase</keyword>
<dbReference type="Proteomes" id="UP000887567">
    <property type="component" value="Unplaced"/>
</dbReference>
<evidence type="ECO:0000313" key="8">
    <source>
        <dbReference type="EnsemblMetazoa" id="XP_020904137.1"/>
    </source>
</evidence>
<dbReference type="OMA" id="PEATVNW"/>
<evidence type="ECO:0000256" key="5">
    <source>
        <dbReference type="ARBA" id="ARBA00023098"/>
    </source>
</evidence>
<reference evidence="8" key="1">
    <citation type="submission" date="2022-11" db="UniProtKB">
        <authorList>
            <consortium name="EnsemblMetazoa"/>
        </authorList>
    </citation>
    <scope>IDENTIFICATION</scope>
</reference>
<dbReference type="KEGG" id="epa:110242485"/>
<evidence type="ECO:0000256" key="2">
    <source>
        <dbReference type="ARBA" id="ARBA00022729"/>
    </source>
</evidence>
<dbReference type="GO" id="GO:0009395">
    <property type="term" value="P:phospholipid catabolic process"/>
    <property type="evidence" value="ECO:0007669"/>
    <property type="project" value="TreeGrafter"/>
</dbReference>
<proteinExistence type="inferred from homology"/>
<organism evidence="8 9">
    <name type="scientific">Exaiptasia diaphana</name>
    <name type="common">Tropical sea anemone</name>
    <name type="synonym">Aiptasia pulchella</name>
    <dbReference type="NCBI Taxonomy" id="2652724"/>
    <lineage>
        <taxon>Eukaryota</taxon>
        <taxon>Metazoa</taxon>
        <taxon>Cnidaria</taxon>
        <taxon>Anthozoa</taxon>
        <taxon>Hexacorallia</taxon>
        <taxon>Actiniaria</taxon>
        <taxon>Aiptasiidae</taxon>
        <taxon>Exaiptasia</taxon>
    </lineage>
</organism>
<feature type="chain" id="PRO_5038160503" description="Phospholipase B-like" evidence="7">
    <location>
        <begin position="23"/>
        <end position="552"/>
    </location>
</feature>
<evidence type="ECO:0000256" key="1">
    <source>
        <dbReference type="ARBA" id="ARBA00007835"/>
    </source>
</evidence>
<sequence>MFYVLLYVHGVLVASIFVLNQAQSSMDATVYINQLSGAYSIKFGVIDKENGVAYGTYDDKIIKNGWGELNIVAGSGQKPYSDIVKMHAAGYLEGALTAKRINQHYENTFGIFFKGKSDPFFQKATMFLSEQEQWMRDMIIKESETSSFWKQMGNIVAQYDGLLAGYQAHPQTDKPLSSLAFQIMNALGDLIDLKEALVPEDSPDYDTMTEDEVQRTIFKHGHCSVLIKVLAGYENIFAAHASWFHYSTMLRIYKHYNINNTDSSTSSINMSFSSYPGLLSSLDDFYIMDSGLILLQTTNNVYNKTLYNTIRPQSLLAWHRVRLANLMTKTGKEWSDVISQFNSGTYNNQYMILDLKRVELNKTLHDGALWVVEQIPTYVESGDQTSILRYGYWPSYNIPFYEKVYNLSGYPEFVKKHGITNSYEMAPRAKIFRQEQNTVRDLRTIEILMRYNGYQFDPYSLNSSIRAICSRGDLLSDEPVAFGCTDAKVTDYNMAKNLTSYAVNGPTYYDVPPFRWSEHSFPDKHVGMPDLYNNYKYVMMKPKSYATRRYQQ</sequence>
<dbReference type="Gene3D" id="3.60.60.30">
    <property type="match status" value="1"/>
</dbReference>
<dbReference type="GO" id="GO:0005576">
    <property type="term" value="C:extracellular region"/>
    <property type="evidence" value="ECO:0007669"/>
    <property type="project" value="TreeGrafter"/>
</dbReference>
<protein>
    <recommendedName>
        <fullName evidence="7">Phospholipase B-like</fullName>
        <ecNumber evidence="7">3.1.1.-</ecNumber>
    </recommendedName>
</protein>
<feature type="signal peptide" evidence="7">
    <location>
        <begin position="1"/>
        <end position="22"/>
    </location>
</feature>
<name>A0A913XGP7_EXADI</name>
<keyword evidence="9" id="KW-1185">Reference proteome</keyword>
<keyword evidence="2 7" id="KW-0732">Signal</keyword>
<evidence type="ECO:0000256" key="6">
    <source>
        <dbReference type="ARBA" id="ARBA00023180"/>
    </source>
</evidence>
<dbReference type="PANTHER" id="PTHR12370">
    <property type="entry name" value="PHOSPHOLIPASE B-RELATED"/>
    <property type="match status" value="1"/>
</dbReference>
<comment type="similarity">
    <text evidence="1 7">Belongs to the phospholipase B-like family.</text>
</comment>